<evidence type="ECO:0008006" key="3">
    <source>
        <dbReference type="Google" id="ProtNLM"/>
    </source>
</evidence>
<dbReference type="Pfam" id="PF08856">
    <property type="entry name" value="DUF1826"/>
    <property type="match status" value="1"/>
</dbReference>
<dbReference type="OrthoDB" id="5342505at2"/>
<dbReference type="RefSeq" id="WP_050662098.1">
    <property type="nucleotide sequence ID" value="NZ_CP118494.1"/>
</dbReference>
<accession>A0A0L6CXA3</accession>
<reference evidence="2" key="1">
    <citation type="submission" date="2015-07" db="EMBL/GenBank/DDBJ databases">
        <title>Draft Genome Sequence of Roseovarius tolerans EL-164, a producer of N-Acylated Alanine Methyl Esters (NAMEs).</title>
        <authorList>
            <person name="Voget S."/>
            <person name="Bruns H."/>
            <person name="Wagner-Doebler I."/>
            <person name="Schulz S."/>
            <person name="Daniel R."/>
        </authorList>
    </citation>
    <scope>NUCLEOTIDE SEQUENCE [LARGE SCALE GENOMIC DNA]</scope>
    <source>
        <strain evidence="2">EL-164</strain>
    </source>
</reference>
<proteinExistence type="predicted"/>
<dbReference type="InterPro" id="IPR014955">
    <property type="entry name" value="DUF1826"/>
</dbReference>
<organism evidence="1 2">
    <name type="scientific">Roseovarius tolerans</name>
    <dbReference type="NCBI Taxonomy" id="74031"/>
    <lineage>
        <taxon>Bacteria</taxon>
        <taxon>Pseudomonadati</taxon>
        <taxon>Pseudomonadota</taxon>
        <taxon>Alphaproteobacteria</taxon>
        <taxon>Rhodobacterales</taxon>
        <taxon>Roseobacteraceae</taxon>
        <taxon>Roseovarius</taxon>
    </lineage>
</organism>
<dbReference type="PATRIC" id="fig|74031.6.peg.1206"/>
<dbReference type="Proteomes" id="UP000037046">
    <property type="component" value="Unassembled WGS sequence"/>
</dbReference>
<dbReference type="EMBL" id="LGVV01000010">
    <property type="protein sequence ID" value="KNX42305.1"/>
    <property type="molecule type" value="Genomic_DNA"/>
</dbReference>
<evidence type="ECO:0000313" key="1">
    <source>
        <dbReference type="EMBL" id="KNX42305.1"/>
    </source>
</evidence>
<gene>
    <name evidence="1" type="ORF">ROTO_11790</name>
</gene>
<protein>
    <recommendedName>
        <fullName evidence="3">DUF1826 domain-containing protein</fullName>
    </recommendedName>
</protein>
<dbReference type="AlphaFoldDB" id="A0A0L6CXA3"/>
<name>A0A0L6CXA3_9RHOB</name>
<evidence type="ECO:0000313" key="2">
    <source>
        <dbReference type="Proteomes" id="UP000037046"/>
    </source>
</evidence>
<keyword evidence="2" id="KW-1185">Reference proteome</keyword>
<comment type="caution">
    <text evidence="1">The sequence shown here is derived from an EMBL/GenBank/DDBJ whole genome shotgun (WGS) entry which is preliminary data.</text>
</comment>
<dbReference type="STRING" id="74031.SAMN04488077_10597"/>
<sequence length="211" mass="22984">MTLAREILHGAAIGVGVADCADDLDVIARPGVAAALWQRRVDPDWQAWINGLAPETLPQLRVILRPDRVRDAARAACDAAGLDASAARDWLIEDIAALADRFTGLMRARFLRLRLDVIETDACRRFHIDAVTARLICTYRGIGTQYGISVDGEEPRRVFTTPTGAPLVLRGTLWPGDPPSGLLHRSPPIEGSGETRLLLVLDPVDEPKEAI</sequence>